<feature type="compositionally biased region" description="Basic and acidic residues" evidence="1">
    <location>
        <begin position="148"/>
        <end position="169"/>
    </location>
</feature>
<evidence type="ECO:0000256" key="1">
    <source>
        <dbReference type="SAM" id="MobiDB-lite"/>
    </source>
</evidence>
<sequence>MDSEDLLYLSVIEETVDEIDPEETVEDEKSFSASGDLVIEQLHPLEEGILKVAEVVPDSEEEDEPTEPSPVSSFVCARNHTCNTILKLMFPGWDTPNVCVGIDGFIPEIDMVVKAALEKGKRKAPSHGRNRRKLGDKNSHMAGTNKHKKEEFGNEEKKEEPGSGEGNKE</sequence>
<dbReference type="Proteomes" id="UP000249390">
    <property type="component" value="Unassembled WGS sequence"/>
</dbReference>
<feature type="compositionally biased region" description="Basic residues" evidence="1">
    <location>
        <begin position="120"/>
        <end position="132"/>
    </location>
</feature>
<protein>
    <submittedName>
        <fullName evidence="2">Uncharacterized protein</fullName>
    </submittedName>
</protein>
<evidence type="ECO:0000313" key="2">
    <source>
        <dbReference type="EMBL" id="RAL47807.1"/>
    </source>
</evidence>
<reference evidence="2 3" key="1">
    <citation type="submission" date="2018-06" db="EMBL/GenBank/DDBJ databases">
        <title>The Genome of Cuscuta australis (Dodder) Provides Insight into the Evolution of Plant Parasitism.</title>
        <authorList>
            <person name="Liu H."/>
        </authorList>
    </citation>
    <scope>NUCLEOTIDE SEQUENCE [LARGE SCALE GENOMIC DNA]</scope>
    <source>
        <strain evidence="3">cv. Yunnan</strain>
        <tissue evidence="2">Vines</tissue>
    </source>
</reference>
<evidence type="ECO:0000313" key="3">
    <source>
        <dbReference type="Proteomes" id="UP000249390"/>
    </source>
</evidence>
<feature type="region of interest" description="Disordered" evidence="1">
    <location>
        <begin position="119"/>
        <end position="169"/>
    </location>
</feature>
<accession>A0A328DQ69</accession>
<name>A0A328DQ69_9ASTE</name>
<comment type="caution">
    <text evidence="2">The sequence shown here is derived from an EMBL/GenBank/DDBJ whole genome shotgun (WGS) entry which is preliminary data.</text>
</comment>
<proteinExistence type="predicted"/>
<keyword evidence="3" id="KW-1185">Reference proteome</keyword>
<gene>
    <name evidence="2" type="ORF">DM860_011392</name>
</gene>
<dbReference type="AlphaFoldDB" id="A0A328DQ69"/>
<dbReference type="EMBL" id="NQVE01000110">
    <property type="protein sequence ID" value="RAL47807.1"/>
    <property type="molecule type" value="Genomic_DNA"/>
</dbReference>
<organism evidence="2 3">
    <name type="scientific">Cuscuta australis</name>
    <dbReference type="NCBI Taxonomy" id="267555"/>
    <lineage>
        <taxon>Eukaryota</taxon>
        <taxon>Viridiplantae</taxon>
        <taxon>Streptophyta</taxon>
        <taxon>Embryophyta</taxon>
        <taxon>Tracheophyta</taxon>
        <taxon>Spermatophyta</taxon>
        <taxon>Magnoliopsida</taxon>
        <taxon>eudicotyledons</taxon>
        <taxon>Gunneridae</taxon>
        <taxon>Pentapetalae</taxon>
        <taxon>asterids</taxon>
        <taxon>lamiids</taxon>
        <taxon>Solanales</taxon>
        <taxon>Convolvulaceae</taxon>
        <taxon>Cuscuteae</taxon>
        <taxon>Cuscuta</taxon>
        <taxon>Cuscuta subgen. Grammica</taxon>
        <taxon>Cuscuta sect. Cleistogrammica</taxon>
    </lineage>
</organism>